<evidence type="ECO:0000259" key="1">
    <source>
        <dbReference type="Pfam" id="PF01593"/>
    </source>
</evidence>
<comment type="caution">
    <text evidence="2">The sequence shown here is derived from an EMBL/GenBank/DDBJ whole genome shotgun (WGS) entry which is preliminary data.</text>
</comment>
<protein>
    <submittedName>
        <fullName evidence="2">FAD-dependent oxidoreductase</fullName>
    </submittedName>
</protein>
<evidence type="ECO:0000313" key="2">
    <source>
        <dbReference type="EMBL" id="RPD89124.1"/>
    </source>
</evidence>
<name>A0A3N4MYR9_9NEIS</name>
<dbReference type="AlphaFoldDB" id="A0A3N4MYR9"/>
<dbReference type="NCBIfam" id="TIGR03467">
    <property type="entry name" value="HpnE"/>
    <property type="match status" value="1"/>
</dbReference>
<dbReference type="Proteomes" id="UP000272412">
    <property type="component" value="Unassembled WGS sequence"/>
</dbReference>
<organism evidence="2 3">
    <name type="scientific">Neisseria weixii</name>
    <dbReference type="NCBI Taxonomy" id="1853276"/>
    <lineage>
        <taxon>Bacteria</taxon>
        <taxon>Pseudomonadati</taxon>
        <taxon>Pseudomonadota</taxon>
        <taxon>Betaproteobacteria</taxon>
        <taxon>Neisseriales</taxon>
        <taxon>Neisseriaceae</taxon>
        <taxon>Neisseria</taxon>
    </lineage>
</organism>
<dbReference type="PANTHER" id="PTHR42923">
    <property type="entry name" value="PROTOPORPHYRINOGEN OXIDASE"/>
    <property type="match status" value="1"/>
</dbReference>
<dbReference type="InterPro" id="IPR002937">
    <property type="entry name" value="Amino_oxidase"/>
</dbReference>
<dbReference type="EMBL" id="RPFL01000009">
    <property type="protein sequence ID" value="RPD89124.1"/>
    <property type="molecule type" value="Genomic_DNA"/>
</dbReference>
<sequence>MFPNQQSKPKIAVIGAGWAGLSAAVKLVQRADVTLFEAGKLAGGRARSFGGDKGGFSFLDNGQHIMIGAYHGVLALMKQIGVREQDAFVRLPMQWYLHDGLRFQTAALPAPWHILFGLLRGKNLSFAHKVKLLRDMRALQDRHRSSLPDTGVGAWLNQRNTPRKLIAQFWQPLVWGALNTPLDKASLNILCNVLSDGVWDKAGSDYLLPKTDLGNIIAEPALAFLRGHGAHIQMETRVPRLTTLPGGQVLVDGEAFDAAVLAVAPYHAAALMPSETPDYIQTAYQNIEYCPITTVYLRYNEPLKLPAAMTGFAQGTAQWLVSRGVLGLPPQEVAAVVSVSDHVGAAKADEWAAKIHADIKRVCPDIGEPAAYRVITEKRATVAATASRRLPDLAWLHHRKIYPCGDYLHPRYPATLEAAVQSGAAAADLCLHEWADSGRFDDGFSDRLFFRRANI</sequence>
<feature type="domain" description="Amine oxidase" evidence="1">
    <location>
        <begin position="19"/>
        <end position="430"/>
    </location>
</feature>
<dbReference type="GO" id="GO:0016491">
    <property type="term" value="F:oxidoreductase activity"/>
    <property type="evidence" value="ECO:0007669"/>
    <property type="project" value="InterPro"/>
</dbReference>
<dbReference type="PANTHER" id="PTHR42923:SF47">
    <property type="entry name" value="BLR3003 PROTEIN"/>
    <property type="match status" value="1"/>
</dbReference>
<evidence type="ECO:0000313" key="3">
    <source>
        <dbReference type="Proteomes" id="UP000272412"/>
    </source>
</evidence>
<reference evidence="2 3" key="1">
    <citation type="submission" date="2018-11" db="EMBL/GenBank/DDBJ databases">
        <title>Neisseria weixii sp. nov. isolated from the rectal contents of plateau pika (Ochotona cruzoniae).</title>
        <authorList>
            <person name="Zhang G."/>
        </authorList>
    </citation>
    <scope>NUCLEOTIDE SEQUENCE [LARGE SCALE GENOMIC DNA]</scope>
    <source>
        <strain evidence="2 3">10009</strain>
    </source>
</reference>
<gene>
    <name evidence="2" type="ORF">EGK74_04505</name>
</gene>
<dbReference type="RefSeq" id="WP_123803996.1">
    <property type="nucleotide sequence ID" value="NZ_RPFL01000009.1"/>
</dbReference>
<dbReference type="InterPro" id="IPR017830">
    <property type="entry name" value="SQase_HpnE"/>
</dbReference>
<keyword evidence="3" id="KW-1185">Reference proteome</keyword>
<dbReference type="SUPFAM" id="SSF51905">
    <property type="entry name" value="FAD/NAD(P)-binding domain"/>
    <property type="match status" value="1"/>
</dbReference>
<dbReference type="Pfam" id="PF01593">
    <property type="entry name" value="Amino_oxidase"/>
    <property type="match status" value="1"/>
</dbReference>
<proteinExistence type="predicted"/>
<accession>A0A3N4MYR9</accession>
<dbReference type="Gene3D" id="3.50.50.60">
    <property type="entry name" value="FAD/NAD(P)-binding domain"/>
    <property type="match status" value="1"/>
</dbReference>
<dbReference type="InterPro" id="IPR050464">
    <property type="entry name" value="Zeta_carotene_desat/Oxidored"/>
</dbReference>
<dbReference type="OrthoDB" id="7849608at2"/>
<dbReference type="InterPro" id="IPR036188">
    <property type="entry name" value="FAD/NAD-bd_sf"/>
</dbReference>